<feature type="transmembrane region" description="Helical" evidence="7">
    <location>
        <begin position="112"/>
        <end position="133"/>
    </location>
</feature>
<keyword evidence="5 7" id="KW-1133">Transmembrane helix</keyword>
<evidence type="ECO:0000256" key="7">
    <source>
        <dbReference type="SAM" id="Phobius"/>
    </source>
</evidence>
<feature type="transmembrane region" description="Helical" evidence="7">
    <location>
        <begin position="180"/>
        <end position="201"/>
    </location>
</feature>
<dbReference type="PANTHER" id="PTHR30086:SF14">
    <property type="entry name" value="HOMOSERINE_HOMOSERINE LACTONE EFFLUX PROTEIN"/>
    <property type="match status" value="1"/>
</dbReference>
<reference evidence="8 9" key="1">
    <citation type="submission" date="2018-04" db="EMBL/GenBank/DDBJ databases">
        <title>Genomic Encyclopedia of Archaeal and Bacterial Type Strains, Phase II (KMG-II): from individual species to whole genera.</title>
        <authorList>
            <person name="Goeker M."/>
        </authorList>
    </citation>
    <scope>NUCLEOTIDE SEQUENCE [LARGE SCALE GENOMIC DNA]</scope>
    <source>
        <strain evidence="8 9">DSM 100977</strain>
    </source>
</reference>
<dbReference type="Pfam" id="PF01810">
    <property type="entry name" value="LysE"/>
    <property type="match status" value="1"/>
</dbReference>
<dbReference type="PANTHER" id="PTHR30086">
    <property type="entry name" value="ARGININE EXPORTER PROTEIN ARGO"/>
    <property type="match status" value="1"/>
</dbReference>
<keyword evidence="4 7" id="KW-0812">Transmembrane</keyword>
<evidence type="ECO:0000313" key="8">
    <source>
        <dbReference type="EMBL" id="PTX57684.1"/>
    </source>
</evidence>
<feature type="transmembrane region" description="Helical" evidence="7">
    <location>
        <begin position="40"/>
        <end position="65"/>
    </location>
</feature>
<evidence type="ECO:0000256" key="6">
    <source>
        <dbReference type="ARBA" id="ARBA00023136"/>
    </source>
</evidence>
<feature type="transmembrane region" description="Helical" evidence="7">
    <location>
        <begin position="71"/>
        <end position="92"/>
    </location>
</feature>
<evidence type="ECO:0000256" key="4">
    <source>
        <dbReference type="ARBA" id="ARBA00022692"/>
    </source>
</evidence>
<evidence type="ECO:0000256" key="1">
    <source>
        <dbReference type="ARBA" id="ARBA00004651"/>
    </source>
</evidence>
<comment type="subcellular location">
    <subcellularLocation>
        <location evidence="1">Cell membrane</location>
        <topology evidence="1">Multi-pass membrane protein</topology>
    </subcellularLocation>
</comment>
<evidence type="ECO:0000313" key="9">
    <source>
        <dbReference type="Proteomes" id="UP000243978"/>
    </source>
</evidence>
<dbReference type="AlphaFoldDB" id="A0A2T6BNR8"/>
<dbReference type="OrthoDB" id="9804822at2"/>
<protein>
    <submittedName>
        <fullName evidence="8">Threonine/homoserine/homoserine lactone efflux protein</fullName>
    </submittedName>
</protein>
<evidence type="ECO:0000256" key="3">
    <source>
        <dbReference type="ARBA" id="ARBA00022475"/>
    </source>
</evidence>
<dbReference type="GO" id="GO:0005886">
    <property type="term" value="C:plasma membrane"/>
    <property type="evidence" value="ECO:0007669"/>
    <property type="project" value="UniProtKB-SubCell"/>
</dbReference>
<accession>A0A2T6BNR8</accession>
<comment type="similarity">
    <text evidence="2">Belongs to the Rht family.</text>
</comment>
<evidence type="ECO:0000256" key="5">
    <source>
        <dbReference type="ARBA" id="ARBA00022989"/>
    </source>
</evidence>
<dbReference type="InterPro" id="IPR001123">
    <property type="entry name" value="LeuE-type"/>
</dbReference>
<comment type="caution">
    <text evidence="8">The sequence shown here is derived from an EMBL/GenBank/DDBJ whole genome shotgun (WGS) entry which is preliminary data.</text>
</comment>
<keyword evidence="6 7" id="KW-0472">Membrane</keyword>
<sequence length="206" mass="22035">MSWEGWVIFALFWVVFVTTPGPNAVNCIQNGMTLGFRKALWGVLAILTQATLFMLLSAAGVTAMLASVPEAFFYGKLIGAAVLIWLGMRGWLNAARPIKADDRPGGVYLKAFLIATINVKSVAGYFAAFTQFIQPDIPVWGQMWVIMPTALTITAASYLIYTAIGAGLGRAAIGAVLNVWVRRIMAACFVIYGVLLGSASAPGRPA</sequence>
<name>A0A2T6BNR8_9RHOB</name>
<proteinExistence type="inferred from homology"/>
<feature type="transmembrane region" description="Helical" evidence="7">
    <location>
        <begin position="6"/>
        <end position="28"/>
    </location>
</feature>
<evidence type="ECO:0000256" key="2">
    <source>
        <dbReference type="ARBA" id="ARBA00007928"/>
    </source>
</evidence>
<dbReference type="GO" id="GO:0042970">
    <property type="term" value="F:homoserine transmembrane transporter activity"/>
    <property type="evidence" value="ECO:0007669"/>
    <property type="project" value="TreeGrafter"/>
</dbReference>
<keyword evidence="9" id="KW-1185">Reference proteome</keyword>
<dbReference type="RefSeq" id="WP_107845760.1">
    <property type="nucleotide sequence ID" value="NZ_QBKS01000001.1"/>
</dbReference>
<keyword evidence="3" id="KW-1003">Cell membrane</keyword>
<feature type="transmembrane region" description="Helical" evidence="7">
    <location>
        <begin position="145"/>
        <end position="168"/>
    </location>
</feature>
<gene>
    <name evidence="8" type="ORF">C8N43_2355</name>
</gene>
<organism evidence="8 9">
    <name type="scientific">Litoreibacter ponti</name>
    <dbReference type="NCBI Taxonomy" id="1510457"/>
    <lineage>
        <taxon>Bacteria</taxon>
        <taxon>Pseudomonadati</taxon>
        <taxon>Pseudomonadota</taxon>
        <taxon>Alphaproteobacteria</taxon>
        <taxon>Rhodobacterales</taxon>
        <taxon>Roseobacteraceae</taxon>
        <taxon>Litoreibacter</taxon>
    </lineage>
</organism>
<dbReference type="EMBL" id="QBKS01000001">
    <property type="protein sequence ID" value="PTX57684.1"/>
    <property type="molecule type" value="Genomic_DNA"/>
</dbReference>
<dbReference type="Proteomes" id="UP000243978">
    <property type="component" value="Unassembled WGS sequence"/>
</dbReference>